<dbReference type="Proteomes" id="UP000095282">
    <property type="component" value="Unplaced"/>
</dbReference>
<evidence type="ECO:0000256" key="1">
    <source>
        <dbReference type="SAM" id="MobiDB-lite"/>
    </source>
</evidence>
<protein>
    <submittedName>
        <fullName evidence="3">Uncharacterized protein</fullName>
    </submittedName>
</protein>
<reference evidence="3" key="1">
    <citation type="submission" date="2016-11" db="UniProtKB">
        <authorList>
            <consortium name="WormBaseParasite"/>
        </authorList>
    </citation>
    <scope>IDENTIFICATION</scope>
</reference>
<evidence type="ECO:0000313" key="3">
    <source>
        <dbReference type="WBParaSite" id="Csp11.Scaffold461.g1480.t1"/>
    </source>
</evidence>
<organism evidence="2 3">
    <name type="scientific">Caenorhabditis tropicalis</name>
    <dbReference type="NCBI Taxonomy" id="1561998"/>
    <lineage>
        <taxon>Eukaryota</taxon>
        <taxon>Metazoa</taxon>
        <taxon>Ecdysozoa</taxon>
        <taxon>Nematoda</taxon>
        <taxon>Chromadorea</taxon>
        <taxon>Rhabditida</taxon>
        <taxon>Rhabditina</taxon>
        <taxon>Rhabditomorpha</taxon>
        <taxon>Rhabditoidea</taxon>
        <taxon>Rhabditidae</taxon>
        <taxon>Peloderinae</taxon>
        <taxon>Caenorhabditis</taxon>
    </lineage>
</organism>
<accession>A0A1I7T1D9</accession>
<keyword evidence="2" id="KW-1185">Reference proteome</keyword>
<dbReference type="WBParaSite" id="Csp11.Scaffold461.g1480.t1">
    <property type="protein sequence ID" value="Csp11.Scaffold461.g1480.t1"/>
    <property type="gene ID" value="Csp11.Scaffold461.g1480"/>
</dbReference>
<evidence type="ECO:0000313" key="2">
    <source>
        <dbReference type="Proteomes" id="UP000095282"/>
    </source>
</evidence>
<dbReference type="AlphaFoldDB" id="A0A1I7T1D9"/>
<name>A0A1I7T1D9_9PELO</name>
<proteinExistence type="predicted"/>
<dbReference type="eggNOG" id="ENOG502R8WM">
    <property type="taxonomic scope" value="Eukaryota"/>
</dbReference>
<sequence length="145" mass="16530">MKQSINTLVVFSEMNEQRHQSSAGNDDDSSKCAESKHAEINIRSRAVIPSTNYHLYKAPGEGKKKKKKEEEEDGFEECATAISLRLRGVNVLSFNSATDSFVFVFRRGWHGFKFFGARRTFVSVRNNFCGVKEKQRAFKNKWAGL</sequence>
<feature type="region of interest" description="Disordered" evidence="1">
    <location>
        <begin position="15"/>
        <end position="36"/>
    </location>
</feature>